<dbReference type="Proteomes" id="UP000660262">
    <property type="component" value="Unassembled WGS sequence"/>
</dbReference>
<feature type="region of interest" description="Disordered" evidence="1">
    <location>
        <begin position="113"/>
        <end position="143"/>
    </location>
</feature>
<comment type="caution">
    <text evidence="2">The sequence shown here is derived from an EMBL/GenBank/DDBJ whole genome shotgun (WGS) entry which is preliminary data.</text>
</comment>
<accession>A0A830HJF9</accession>
<feature type="compositionally biased region" description="Basic and acidic residues" evidence="1">
    <location>
        <begin position="184"/>
        <end position="194"/>
    </location>
</feature>
<name>A0A830HJF9_9CHLO</name>
<evidence type="ECO:0000313" key="2">
    <source>
        <dbReference type="EMBL" id="GHP05950.1"/>
    </source>
</evidence>
<proteinExistence type="predicted"/>
<protein>
    <submittedName>
        <fullName evidence="2">Uncharacterized protein</fullName>
    </submittedName>
</protein>
<keyword evidence="3" id="KW-1185">Reference proteome</keyword>
<dbReference type="EMBL" id="BNJQ01000011">
    <property type="protein sequence ID" value="GHP05950.1"/>
    <property type="molecule type" value="Genomic_DNA"/>
</dbReference>
<evidence type="ECO:0000256" key="1">
    <source>
        <dbReference type="SAM" id="MobiDB-lite"/>
    </source>
</evidence>
<sequence>MSAPDGGGGGVRLQGGRKRDVLKEEASALFETDDFFVNADERIAACSQGGVGVHAVDALVASLVHAENADTLPAFASGGSRARYLETTGASGSQVTEDALFEKDLHEPLLAQAAADVPQPATKSTHDAPRRARADHLDDLDDLDDDDDELASIREFAAHVRVEDLVPESRTTRRSPADMQPAELENRTAARRNGDDDDDDDDDDDGVGGVDEDGRVREGVTSAMEEARRRRRERRRPPQPPPTK</sequence>
<gene>
    <name evidence="2" type="ORF">PPROV_000469700</name>
</gene>
<feature type="compositionally biased region" description="Acidic residues" evidence="1">
    <location>
        <begin position="195"/>
        <end position="206"/>
    </location>
</feature>
<feature type="compositionally biased region" description="Basic and acidic residues" evidence="1">
    <location>
        <begin position="124"/>
        <end position="137"/>
    </location>
</feature>
<reference evidence="2" key="1">
    <citation type="submission" date="2020-10" db="EMBL/GenBank/DDBJ databases">
        <title>Unveiling of a novel bifunctional photoreceptor, Dualchrome1, isolated from a cosmopolitan green alga.</title>
        <authorList>
            <person name="Suzuki S."/>
            <person name="Kawachi M."/>
        </authorList>
    </citation>
    <scope>NUCLEOTIDE SEQUENCE</scope>
    <source>
        <strain evidence="2">NIES 2893</strain>
    </source>
</reference>
<evidence type="ECO:0000313" key="3">
    <source>
        <dbReference type="Proteomes" id="UP000660262"/>
    </source>
</evidence>
<dbReference type="AlphaFoldDB" id="A0A830HJF9"/>
<feature type="region of interest" description="Disordered" evidence="1">
    <location>
        <begin position="167"/>
        <end position="244"/>
    </location>
</feature>
<organism evidence="2 3">
    <name type="scientific">Pycnococcus provasolii</name>
    <dbReference type="NCBI Taxonomy" id="41880"/>
    <lineage>
        <taxon>Eukaryota</taxon>
        <taxon>Viridiplantae</taxon>
        <taxon>Chlorophyta</taxon>
        <taxon>Pseudoscourfieldiophyceae</taxon>
        <taxon>Pseudoscourfieldiales</taxon>
        <taxon>Pycnococcaceae</taxon>
        <taxon>Pycnococcus</taxon>
    </lineage>
</organism>